<reference evidence="9 10" key="1">
    <citation type="journal article" date="2017" name="BMC Genomics">
        <title>Comparative genomic and phylogenomic analyses of the Bifidobacteriaceae family.</title>
        <authorList>
            <person name="Lugli G.A."/>
            <person name="Milani C."/>
            <person name="Turroni F."/>
            <person name="Duranti S."/>
            <person name="Mancabelli L."/>
            <person name="Mangifesta M."/>
            <person name="Ferrario C."/>
            <person name="Modesto M."/>
            <person name="Mattarelli P."/>
            <person name="Jiri K."/>
            <person name="van Sinderen D."/>
            <person name="Ventura M."/>
        </authorList>
    </citation>
    <scope>NUCLEOTIDE SEQUENCE [LARGE SCALE GENOMIC DNA]</scope>
    <source>
        <strain evidence="9 10">LMG 21773</strain>
    </source>
</reference>
<dbReference type="RefSeq" id="WP_094690255.1">
    <property type="nucleotide sequence ID" value="NZ_JACBYZ010000001.1"/>
</dbReference>
<comment type="caution">
    <text evidence="9">The sequence shown here is derived from an EMBL/GenBank/DDBJ whole genome shotgun (WGS) entry which is preliminary data.</text>
</comment>
<evidence type="ECO:0000256" key="3">
    <source>
        <dbReference type="ARBA" id="ARBA00011165"/>
    </source>
</evidence>
<dbReference type="InterPro" id="IPR017853">
    <property type="entry name" value="GH"/>
</dbReference>
<dbReference type="PANTHER" id="PTHR43576:SF3">
    <property type="entry name" value="ALPHA-L-ARABINOFURANOSIDASE C"/>
    <property type="match status" value="1"/>
</dbReference>
<keyword evidence="6" id="KW-0119">Carbohydrate metabolism</keyword>
<dbReference type="AlphaFoldDB" id="A0A261F835"/>
<dbReference type="Pfam" id="PF22848">
    <property type="entry name" value="ASD1_dom"/>
    <property type="match status" value="1"/>
</dbReference>
<evidence type="ECO:0000256" key="2">
    <source>
        <dbReference type="ARBA" id="ARBA00007186"/>
    </source>
</evidence>
<dbReference type="SMART" id="SM00813">
    <property type="entry name" value="Alpha-L-AF_C"/>
    <property type="match status" value="1"/>
</dbReference>
<evidence type="ECO:0000259" key="8">
    <source>
        <dbReference type="SMART" id="SM00813"/>
    </source>
</evidence>
<evidence type="ECO:0000256" key="6">
    <source>
        <dbReference type="ARBA" id="ARBA00023277"/>
    </source>
</evidence>
<name>A0A261F835_9BIFI</name>
<dbReference type="Gene3D" id="2.60.40.1180">
    <property type="entry name" value="Golgi alpha-mannosidase II"/>
    <property type="match status" value="1"/>
</dbReference>
<dbReference type="InterPro" id="IPR013780">
    <property type="entry name" value="Glyco_hydro_b"/>
</dbReference>
<dbReference type="Gene3D" id="3.20.20.80">
    <property type="entry name" value="Glycosidases"/>
    <property type="match status" value="1"/>
</dbReference>
<evidence type="ECO:0000256" key="1">
    <source>
        <dbReference type="ARBA" id="ARBA00001462"/>
    </source>
</evidence>
<accession>A0A261F835</accession>
<dbReference type="InterPro" id="IPR010720">
    <property type="entry name" value="Alpha-L-AF_C"/>
</dbReference>
<keyword evidence="10" id="KW-1185">Reference proteome</keyword>
<dbReference type="InterPro" id="IPR055235">
    <property type="entry name" value="ASD1_cat"/>
</dbReference>
<comment type="subunit">
    <text evidence="3">Homohexamer; trimer of dimers.</text>
</comment>
<dbReference type="SUPFAM" id="SSF51445">
    <property type="entry name" value="(Trans)glycosidases"/>
    <property type="match status" value="1"/>
</dbReference>
<protein>
    <recommendedName>
        <fullName evidence="4">non-reducing end alpha-L-arabinofuranosidase</fullName>
        <ecNumber evidence="4">3.2.1.55</ecNumber>
    </recommendedName>
</protein>
<comment type="similarity">
    <text evidence="2">Belongs to the glycosyl hydrolase 51 family.</text>
</comment>
<dbReference type="PANTHER" id="PTHR43576">
    <property type="entry name" value="ALPHA-L-ARABINOFURANOSIDASE C-RELATED"/>
    <property type="match status" value="1"/>
</dbReference>
<gene>
    <name evidence="9" type="ORF">AEAE_1171</name>
</gene>
<keyword evidence="5" id="KW-0378">Hydrolase</keyword>
<evidence type="ECO:0000256" key="4">
    <source>
        <dbReference type="ARBA" id="ARBA00012670"/>
    </source>
</evidence>
<feature type="domain" description="Alpha-L-arabinofuranosidase C-terminal" evidence="8">
    <location>
        <begin position="307"/>
        <end position="513"/>
    </location>
</feature>
<dbReference type="EMBL" id="MWWU01000004">
    <property type="protein sequence ID" value="OZG55193.1"/>
    <property type="molecule type" value="Genomic_DNA"/>
</dbReference>
<comment type="catalytic activity">
    <reaction evidence="1">
        <text>Hydrolysis of terminal non-reducing alpha-L-arabinofuranoside residues in alpha-L-arabinosides.</text>
        <dbReference type="EC" id="3.2.1.55"/>
    </reaction>
</comment>
<proteinExistence type="inferred from homology"/>
<sequence>MTDEKQKAHLIVDDDFTVADVDPRVFGTLVEHLGRCVYGGIYDPESEYADEDGFRTDVLDLVRELGVTTVRYPGGNFVSGYRWEDGVGPRDQRPLRLDLAWHSTETNAVGLHEMENWLHKAGEKNVEGQGIGRPLEMMEAVNLGTRGLEDALNLVEYANIPGGTERSEQRRANGADEPFGIKLWCLGNEMDGPWQLGHSSAEEYASKVQQVAAGMRQIDPSVELVVCGSSGHGMPEFSRWEGTVLDRAYNNVDFVSCHAYYHMVNDDLASFLASGVDMDGFIADVSASIDAAKARAKSSHQVNISFDEWNVWYLDSEPSKVPSGIDNWPVAPHLLEDVYSTADAVVVGDLLITLLKHADRVRAASIAQLVNVIAPIMVPAQGKAYRQTSFFPFAQTAQAAQGATVLRPRLNTSHVSTDKYGEVDALDTVALRCADGSLAVLAVNRNTEKPLDFTVSVPGAVQSASALTLHEDDWSLANTDEQPERVGLKENSSVSVEAGEKSSEVSVSLPAVSWTILRVR</sequence>
<keyword evidence="7" id="KW-0326">Glycosidase</keyword>
<organism evidence="9 10">
    <name type="scientific">Aeriscardovia aeriphila</name>
    <dbReference type="NCBI Taxonomy" id="218139"/>
    <lineage>
        <taxon>Bacteria</taxon>
        <taxon>Bacillati</taxon>
        <taxon>Actinomycetota</taxon>
        <taxon>Actinomycetes</taxon>
        <taxon>Bifidobacteriales</taxon>
        <taxon>Bifidobacteriaceae</taxon>
        <taxon>Aeriscardovia</taxon>
    </lineage>
</organism>
<dbReference type="Proteomes" id="UP000228976">
    <property type="component" value="Unassembled WGS sequence"/>
</dbReference>
<dbReference type="OrthoDB" id="9758333at2"/>
<dbReference type="EC" id="3.2.1.55" evidence="4"/>
<dbReference type="GO" id="GO:0046556">
    <property type="term" value="F:alpha-L-arabinofuranosidase activity"/>
    <property type="evidence" value="ECO:0007669"/>
    <property type="project" value="UniProtKB-EC"/>
</dbReference>
<evidence type="ECO:0000313" key="10">
    <source>
        <dbReference type="Proteomes" id="UP000228976"/>
    </source>
</evidence>
<evidence type="ECO:0000256" key="5">
    <source>
        <dbReference type="ARBA" id="ARBA00022801"/>
    </source>
</evidence>
<dbReference type="SUPFAM" id="SSF51011">
    <property type="entry name" value="Glycosyl hydrolase domain"/>
    <property type="match status" value="1"/>
</dbReference>
<dbReference type="GO" id="GO:0000272">
    <property type="term" value="P:polysaccharide catabolic process"/>
    <property type="evidence" value="ECO:0007669"/>
    <property type="project" value="TreeGrafter"/>
</dbReference>
<dbReference type="Pfam" id="PF06964">
    <property type="entry name" value="Alpha-L-AF_C"/>
    <property type="match status" value="1"/>
</dbReference>
<dbReference type="GO" id="GO:0046373">
    <property type="term" value="P:L-arabinose metabolic process"/>
    <property type="evidence" value="ECO:0007669"/>
    <property type="project" value="InterPro"/>
</dbReference>
<evidence type="ECO:0000313" key="9">
    <source>
        <dbReference type="EMBL" id="OZG55193.1"/>
    </source>
</evidence>
<evidence type="ECO:0000256" key="7">
    <source>
        <dbReference type="ARBA" id="ARBA00023295"/>
    </source>
</evidence>